<proteinExistence type="predicted"/>
<dbReference type="PANTHER" id="PTHR33169">
    <property type="entry name" value="PADR-FAMILY TRANSCRIPTIONAL REGULATOR"/>
    <property type="match status" value="1"/>
</dbReference>
<feature type="domain" description="Transcription regulator PadR N-terminal" evidence="1">
    <location>
        <begin position="54"/>
        <end position="130"/>
    </location>
</feature>
<gene>
    <name evidence="2" type="ORF">SAMN06296416_11154</name>
</gene>
<accession>A0A286DDY4</accession>
<dbReference type="Gene3D" id="1.10.10.10">
    <property type="entry name" value="Winged helix-like DNA-binding domain superfamily/Winged helix DNA-binding domain"/>
    <property type="match status" value="1"/>
</dbReference>
<dbReference type="PANTHER" id="PTHR33169:SF14">
    <property type="entry name" value="TRANSCRIPTIONAL REGULATOR RV3488"/>
    <property type="match status" value="1"/>
</dbReference>
<dbReference type="Proteomes" id="UP000219374">
    <property type="component" value="Unassembled WGS sequence"/>
</dbReference>
<evidence type="ECO:0000313" key="3">
    <source>
        <dbReference type="Proteomes" id="UP000219374"/>
    </source>
</evidence>
<organism evidence="2 3">
    <name type="scientific">Pseudoxanthomonas wuyuanensis</name>
    <dbReference type="NCBI Taxonomy" id="1073196"/>
    <lineage>
        <taxon>Bacteria</taxon>
        <taxon>Pseudomonadati</taxon>
        <taxon>Pseudomonadota</taxon>
        <taxon>Gammaproteobacteria</taxon>
        <taxon>Lysobacterales</taxon>
        <taxon>Lysobacteraceae</taxon>
        <taxon>Pseudoxanthomonas</taxon>
    </lineage>
</organism>
<evidence type="ECO:0000259" key="1">
    <source>
        <dbReference type="Pfam" id="PF03551"/>
    </source>
</evidence>
<reference evidence="2 3" key="1">
    <citation type="submission" date="2017-09" db="EMBL/GenBank/DDBJ databases">
        <authorList>
            <person name="Ehlers B."/>
            <person name="Leendertz F.H."/>
        </authorList>
    </citation>
    <scope>NUCLEOTIDE SEQUENCE [LARGE SCALE GENOMIC DNA]</scope>
    <source>
        <strain evidence="2 3">CGMCC 1.10978</strain>
    </source>
</reference>
<sequence length="151" mass="16703">MQGDDYWHIRYIKLSNSVVSNLAVAPQREAMNDSETQLKKFQKELSAGTVSLALLAVLARAGEPLYGYLIAKQLERIGEGVLSGKQSALYPVLRNLETAGLLESHIEPSMAGPPRRYYRITEAGRQTLQQWAAAWRATRDSVDSVLEGITA</sequence>
<dbReference type="InterPro" id="IPR005149">
    <property type="entry name" value="Tscrpt_reg_PadR_N"/>
</dbReference>
<dbReference type="InterPro" id="IPR036388">
    <property type="entry name" value="WH-like_DNA-bd_sf"/>
</dbReference>
<keyword evidence="3" id="KW-1185">Reference proteome</keyword>
<evidence type="ECO:0000313" key="2">
    <source>
        <dbReference type="EMBL" id="SOD56878.1"/>
    </source>
</evidence>
<dbReference type="AlphaFoldDB" id="A0A286DDY4"/>
<dbReference type="Pfam" id="PF03551">
    <property type="entry name" value="PadR"/>
    <property type="match status" value="1"/>
</dbReference>
<protein>
    <submittedName>
        <fullName evidence="2">PadR family transcriptional regulator, regulatory protein PadR</fullName>
    </submittedName>
</protein>
<dbReference type="InterPro" id="IPR052509">
    <property type="entry name" value="Metal_resp_DNA-bind_regulator"/>
</dbReference>
<dbReference type="EMBL" id="OCND01000011">
    <property type="protein sequence ID" value="SOD56878.1"/>
    <property type="molecule type" value="Genomic_DNA"/>
</dbReference>
<dbReference type="SUPFAM" id="SSF46785">
    <property type="entry name" value="Winged helix' DNA-binding domain"/>
    <property type="match status" value="1"/>
</dbReference>
<dbReference type="InterPro" id="IPR036390">
    <property type="entry name" value="WH_DNA-bd_sf"/>
</dbReference>
<name>A0A286DDY4_9GAMM</name>